<proteinExistence type="predicted"/>
<protein>
    <submittedName>
        <fullName evidence="2">Uncharacterized protein</fullName>
    </submittedName>
</protein>
<sequence length="106" mass="11267">MIRASGWGATWAQVSDRDGLGGDKEETDGDKSITDGTRARSRRDRSSGNPRHMTARCDSCSGRGWKYISLRRGVVAAENPDDAASGDGCRGDCWRCNGTGEAGALS</sequence>
<feature type="region of interest" description="Disordered" evidence="1">
    <location>
        <begin position="1"/>
        <end position="55"/>
    </location>
</feature>
<evidence type="ECO:0000256" key="1">
    <source>
        <dbReference type="SAM" id="MobiDB-lite"/>
    </source>
</evidence>
<accession>A0A917YW75</accession>
<evidence type="ECO:0000313" key="3">
    <source>
        <dbReference type="Proteomes" id="UP000646523"/>
    </source>
</evidence>
<feature type="compositionally biased region" description="Basic and acidic residues" evidence="1">
    <location>
        <begin position="15"/>
        <end position="33"/>
    </location>
</feature>
<gene>
    <name evidence="2" type="ORF">GCM10012289_27100</name>
</gene>
<dbReference type="Proteomes" id="UP000646523">
    <property type="component" value="Unassembled WGS sequence"/>
</dbReference>
<comment type="caution">
    <text evidence="2">The sequence shown here is derived from an EMBL/GenBank/DDBJ whole genome shotgun (WGS) entry which is preliminary data.</text>
</comment>
<evidence type="ECO:0000313" key="2">
    <source>
        <dbReference type="EMBL" id="GGO68406.1"/>
    </source>
</evidence>
<name>A0A917YW75_9ACTN</name>
<dbReference type="EMBL" id="BMNH01000006">
    <property type="protein sequence ID" value="GGO68406.1"/>
    <property type="molecule type" value="Genomic_DNA"/>
</dbReference>
<organism evidence="2 3">
    <name type="scientific">Nonomuraea cavernae</name>
    <dbReference type="NCBI Taxonomy" id="2045107"/>
    <lineage>
        <taxon>Bacteria</taxon>
        <taxon>Bacillati</taxon>
        <taxon>Actinomycetota</taxon>
        <taxon>Actinomycetes</taxon>
        <taxon>Streptosporangiales</taxon>
        <taxon>Streptosporangiaceae</taxon>
        <taxon>Nonomuraea</taxon>
    </lineage>
</organism>
<keyword evidence="3" id="KW-1185">Reference proteome</keyword>
<dbReference type="AlphaFoldDB" id="A0A917YW75"/>
<reference evidence="2" key="2">
    <citation type="submission" date="2020-09" db="EMBL/GenBank/DDBJ databases">
        <authorList>
            <person name="Sun Q."/>
            <person name="Zhou Y."/>
        </authorList>
    </citation>
    <scope>NUCLEOTIDE SEQUENCE</scope>
    <source>
        <strain evidence="2">CGMCC 4.7368</strain>
    </source>
</reference>
<reference evidence="2" key="1">
    <citation type="journal article" date="2014" name="Int. J. Syst. Evol. Microbiol.">
        <title>Complete genome sequence of Corynebacterium casei LMG S-19264T (=DSM 44701T), isolated from a smear-ripened cheese.</title>
        <authorList>
            <consortium name="US DOE Joint Genome Institute (JGI-PGF)"/>
            <person name="Walter F."/>
            <person name="Albersmeier A."/>
            <person name="Kalinowski J."/>
            <person name="Ruckert C."/>
        </authorList>
    </citation>
    <scope>NUCLEOTIDE SEQUENCE</scope>
    <source>
        <strain evidence="2">CGMCC 4.7368</strain>
    </source>
</reference>